<gene>
    <name evidence="10" type="ORF">COCON_G00064220</name>
</gene>
<feature type="coiled-coil region" evidence="8">
    <location>
        <begin position="853"/>
        <end position="908"/>
    </location>
</feature>
<keyword evidence="4" id="KW-0677">Repeat</keyword>
<keyword evidence="6" id="KW-0206">Cytoskeleton</keyword>
<feature type="compositionally biased region" description="Acidic residues" evidence="9">
    <location>
        <begin position="796"/>
        <end position="824"/>
    </location>
</feature>
<evidence type="ECO:0000256" key="8">
    <source>
        <dbReference type="SAM" id="Coils"/>
    </source>
</evidence>
<evidence type="ECO:0000256" key="7">
    <source>
        <dbReference type="ARBA" id="ARBA00023273"/>
    </source>
</evidence>
<feature type="region of interest" description="Disordered" evidence="9">
    <location>
        <begin position="640"/>
        <end position="666"/>
    </location>
</feature>
<evidence type="ECO:0000256" key="6">
    <source>
        <dbReference type="ARBA" id="ARBA00023212"/>
    </source>
</evidence>
<dbReference type="InterPro" id="IPR015943">
    <property type="entry name" value="WD40/YVTN_repeat-like_dom_sf"/>
</dbReference>
<evidence type="ECO:0000256" key="5">
    <source>
        <dbReference type="ARBA" id="ARBA00023054"/>
    </source>
</evidence>
<evidence type="ECO:0008006" key="12">
    <source>
        <dbReference type="Google" id="ProtNLM"/>
    </source>
</evidence>
<dbReference type="SUPFAM" id="SSF50978">
    <property type="entry name" value="WD40 repeat-like"/>
    <property type="match status" value="1"/>
</dbReference>
<organism evidence="10 11">
    <name type="scientific">Conger conger</name>
    <name type="common">Conger eel</name>
    <name type="synonym">Muraena conger</name>
    <dbReference type="NCBI Taxonomy" id="82655"/>
    <lineage>
        <taxon>Eukaryota</taxon>
        <taxon>Metazoa</taxon>
        <taxon>Chordata</taxon>
        <taxon>Craniata</taxon>
        <taxon>Vertebrata</taxon>
        <taxon>Euteleostomi</taxon>
        <taxon>Actinopterygii</taxon>
        <taxon>Neopterygii</taxon>
        <taxon>Teleostei</taxon>
        <taxon>Anguilliformes</taxon>
        <taxon>Congridae</taxon>
        <taxon>Conger</taxon>
    </lineage>
</organism>
<feature type="compositionally biased region" description="Basic and acidic residues" evidence="9">
    <location>
        <begin position="35"/>
        <end position="57"/>
    </location>
</feature>
<evidence type="ECO:0000256" key="9">
    <source>
        <dbReference type="SAM" id="MobiDB-lite"/>
    </source>
</evidence>
<dbReference type="OrthoDB" id="1935234at2759"/>
<keyword evidence="3" id="KW-0853">WD repeat</keyword>
<reference evidence="10" key="1">
    <citation type="journal article" date="2023" name="Science">
        <title>Genome structures resolve the early diversification of teleost fishes.</title>
        <authorList>
            <person name="Parey E."/>
            <person name="Louis A."/>
            <person name="Montfort J."/>
            <person name="Bouchez O."/>
            <person name="Roques C."/>
            <person name="Iampietro C."/>
            <person name="Lluch J."/>
            <person name="Castinel A."/>
            <person name="Donnadieu C."/>
            <person name="Desvignes T."/>
            <person name="Floi Bucao C."/>
            <person name="Jouanno E."/>
            <person name="Wen M."/>
            <person name="Mejri S."/>
            <person name="Dirks R."/>
            <person name="Jansen H."/>
            <person name="Henkel C."/>
            <person name="Chen W.J."/>
            <person name="Zahm M."/>
            <person name="Cabau C."/>
            <person name="Klopp C."/>
            <person name="Thompson A.W."/>
            <person name="Robinson-Rechavi M."/>
            <person name="Braasch I."/>
            <person name="Lecointre G."/>
            <person name="Bobe J."/>
            <person name="Postlethwait J.H."/>
            <person name="Berthelot C."/>
            <person name="Roest Crollius H."/>
            <person name="Guiguen Y."/>
        </authorList>
    </citation>
    <scope>NUCLEOTIDE SEQUENCE</scope>
    <source>
        <strain evidence="10">Concon-B</strain>
    </source>
</reference>
<feature type="coiled-coil region" evidence="8">
    <location>
        <begin position="262"/>
        <end position="293"/>
    </location>
</feature>
<comment type="subcellular location">
    <subcellularLocation>
        <location evidence="1">Cytoplasm</location>
        <location evidence="1">Cytoskeleton</location>
        <location evidence="1">Cilium axoneme</location>
    </subcellularLocation>
</comment>
<proteinExistence type="predicted"/>
<name>A0A9Q1DS31_CONCO</name>
<evidence type="ECO:0000256" key="1">
    <source>
        <dbReference type="ARBA" id="ARBA00004430"/>
    </source>
</evidence>
<feature type="compositionally biased region" description="Acidic residues" evidence="9">
    <location>
        <begin position="58"/>
        <end position="70"/>
    </location>
</feature>
<keyword evidence="5 8" id="KW-0175">Coiled coil</keyword>
<evidence type="ECO:0000256" key="2">
    <source>
        <dbReference type="ARBA" id="ARBA00022490"/>
    </source>
</evidence>
<protein>
    <recommendedName>
        <fullName evidence="12">Cilia- and flagella-associated protein 44</fullName>
    </recommendedName>
</protein>
<evidence type="ECO:0000256" key="3">
    <source>
        <dbReference type="ARBA" id="ARBA00022574"/>
    </source>
</evidence>
<evidence type="ECO:0000256" key="4">
    <source>
        <dbReference type="ARBA" id="ARBA00022737"/>
    </source>
</evidence>
<evidence type="ECO:0000313" key="11">
    <source>
        <dbReference type="Proteomes" id="UP001152803"/>
    </source>
</evidence>
<dbReference type="InterPro" id="IPR001680">
    <property type="entry name" value="WD40_rpt"/>
</dbReference>
<dbReference type="Gene3D" id="2.130.10.10">
    <property type="entry name" value="YVTN repeat-like/Quinoprotein amine dehydrogenase"/>
    <property type="match status" value="1"/>
</dbReference>
<feature type="region of interest" description="Disordered" evidence="9">
    <location>
        <begin position="35"/>
        <end position="73"/>
    </location>
</feature>
<dbReference type="Proteomes" id="UP001152803">
    <property type="component" value="Unassembled WGS sequence"/>
</dbReference>
<feature type="compositionally biased region" description="Polar residues" evidence="9">
    <location>
        <begin position="649"/>
        <end position="663"/>
    </location>
</feature>
<dbReference type="PANTHER" id="PTHR14885:SF3">
    <property type="entry name" value="CILIA- AND FLAGELLA-ASSOCIATED PROTEIN 44"/>
    <property type="match status" value="1"/>
</dbReference>
<dbReference type="InterPro" id="IPR036322">
    <property type="entry name" value="WD40_repeat_dom_sf"/>
</dbReference>
<dbReference type="Pfam" id="PF00400">
    <property type="entry name" value="WD40"/>
    <property type="match status" value="2"/>
</dbReference>
<dbReference type="EMBL" id="JAFJMO010000004">
    <property type="protein sequence ID" value="KAJ8279356.1"/>
    <property type="molecule type" value="Genomic_DNA"/>
</dbReference>
<dbReference type="SMART" id="SM00320">
    <property type="entry name" value="WD40"/>
    <property type="match status" value="2"/>
</dbReference>
<sequence>MPTSTFEIHGLHSRFFHFHSIKSRIKRDIEVSQRKELKEKVRKDKVQRKDNPTQKEDKEEETEEEEDDKDELPALYIPEPPSPLLCAFYSQPGAFWLSVGGYDAGFLYHCQFSEQQEQDPGLRQDEPFAFLPTQETEEDPICTISFSSNRKFFLCGMWSGQIKVYPIQPQEPSMMSLDAFWALSVHDNQNGHLCSVRCSYDDQYVLTTGEDGNIFVFSLLTQEELAKALGPSHAKVPSPTFGIEAEKVVPDIMDASAYSIETAKQRTELDRMRREAEQRKEERRRKLVELQSQFKQQLQYNQSLPEHNRLKQMELELDPRFREQAEWLTAQQIREVQRELAWEAEWHRVGLKKLQDRFWESLESDIITVVACQSEHKISTYRLLTLSQRFLQLQKEGQTGRPWQCKKELSQENDMSSGGQDGGVERAERDREDAIFSEGESQDHVGVSGGKGGHVVDRLQKAAEKAERIKTKIEGRRQEWVDLFASKPNENYEDPDDVRALLLAIENMGDFKLKTAKDFTVPEQLRMNTERKKSQLVILEEEIHERKLKMNVRIMTLRNEKIQLISQLEQRMEQLLAVQAQLTPDRCCQCPTLPTLQPEEIPEKRLQYTHSTLQRFAALCTQWNHKGATERGPEEPCLLNLMQKDSNDPTETSPALPRTSAQPQPKPCELTELEEEMNQVQEIRLLYQQDDLLSQMEEAMWCFDAELQLLRHEKEALDVQMKLADLRHITLYQELLLLKDFEKRENSLQDRLSARMQEESQILAKWEDCRRQLEFKQQSMVFKKKVKHTKKWEKDGNEEEQEDSDEHSDEESDWDEMESDEESESGCPLDDSVCPPYCDPELFENTLQMRLWKLDLEELIAEEKKSCDALRKECDALAKKEKIVQSSLKAAEGDLELFDREKQQKLNELDVVVPLRLHQIEFLTNGVLPSDLSDSLVLNTKTLLSLQDRIRQLRRRSLTRGSSTGRPNTATTS</sequence>
<feature type="region of interest" description="Disordered" evidence="9">
    <location>
        <begin position="401"/>
        <end position="430"/>
    </location>
</feature>
<evidence type="ECO:0000313" key="10">
    <source>
        <dbReference type="EMBL" id="KAJ8279356.1"/>
    </source>
</evidence>
<dbReference type="PANTHER" id="PTHR14885">
    <property type="entry name" value="CILIA- AND FLAGELLA-ASSOCIATED PROTEIN 43-RELATED"/>
    <property type="match status" value="1"/>
</dbReference>
<dbReference type="GO" id="GO:0003341">
    <property type="term" value="P:cilium movement"/>
    <property type="evidence" value="ECO:0007669"/>
    <property type="project" value="UniProtKB-ARBA"/>
</dbReference>
<keyword evidence="11" id="KW-1185">Reference proteome</keyword>
<comment type="caution">
    <text evidence="10">The sequence shown here is derived from an EMBL/GenBank/DDBJ whole genome shotgun (WGS) entry which is preliminary data.</text>
</comment>
<dbReference type="GO" id="GO:0005930">
    <property type="term" value="C:axoneme"/>
    <property type="evidence" value="ECO:0007669"/>
    <property type="project" value="UniProtKB-SubCell"/>
</dbReference>
<dbReference type="AlphaFoldDB" id="A0A9Q1DS31"/>
<feature type="region of interest" description="Disordered" evidence="9">
    <location>
        <begin position="792"/>
        <end position="832"/>
    </location>
</feature>
<accession>A0A9Q1DS31</accession>
<keyword evidence="2" id="KW-0963">Cytoplasm</keyword>
<keyword evidence="7" id="KW-0966">Cell projection</keyword>